<evidence type="ECO:0000313" key="2">
    <source>
        <dbReference type="Proteomes" id="UP000265836"/>
    </source>
</evidence>
<dbReference type="Proteomes" id="UP000265836">
    <property type="component" value="Unassembled WGS sequence"/>
</dbReference>
<comment type="caution">
    <text evidence="1">The sequence shown here is derived from an EMBL/GenBank/DDBJ whole genome shotgun (WGS) entry which is preliminary data.</text>
</comment>
<dbReference type="EMBL" id="QXDA01000004">
    <property type="protein sequence ID" value="RIA22627.1"/>
    <property type="molecule type" value="Genomic_DNA"/>
</dbReference>
<evidence type="ECO:0000313" key="1">
    <source>
        <dbReference type="EMBL" id="RIA22627.1"/>
    </source>
</evidence>
<reference evidence="1 2" key="1">
    <citation type="submission" date="2018-08" db="EMBL/GenBank/DDBJ databases">
        <title>Genome sequencing of rice bacterial endophytes.</title>
        <authorList>
            <person name="Venturi V."/>
        </authorList>
    </citation>
    <scope>NUCLEOTIDE SEQUENCE [LARGE SCALE GENOMIC DNA]</scope>
    <source>
        <strain evidence="1 2">E1205</strain>
    </source>
</reference>
<sequence>MAVDSSHFISEAAECLANASVSEIKLRASVSRAYYGLYHAGLIYADSIHVPPVSDMSGPSHKKLSAFFENNFHKDQGIRRNHRRLGYVMKQLHEQRVTADYRLNAEVAREVAEAHLNRCMSMLDLIATLKSAEAA</sequence>
<protein>
    <recommendedName>
        <fullName evidence="3">HEPN domain-containing protein</fullName>
    </recommendedName>
</protein>
<evidence type="ECO:0008006" key="3">
    <source>
        <dbReference type="Google" id="ProtNLM"/>
    </source>
</evidence>
<dbReference type="AlphaFoldDB" id="A0A397MIP3"/>
<proteinExistence type="predicted"/>
<name>A0A397MIP3_ECTOL</name>
<dbReference type="Gene3D" id="1.20.120.330">
    <property type="entry name" value="Nucleotidyltransferases domain 2"/>
    <property type="match status" value="1"/>
</dbReference>
<dbReference type="RefSeq" id="WP_119693781.1">
    <property type="nucleotide sequence ID" value="NZ_QXDA01000004.1"/>
</dbReference>
<accession>A0A397MIP3</accession>
<gene>
    <name evidence="1" type="ORF">DFO61_3317</name>
</gene>
<organism evidence="1 2">
    <name type="scientific">Ectopseudomonas oleovorans</name>
    <name type="common">Pseudomonas oleovorans</name>
    <dbReference type="NCBI Taxonomy" id="301"/>
    <lineage>
        <taxon>Bacteria</taxon>
        <taxon>Pseudomonadati</taxon>
        <taxon>Pseudomonadota</taxon>
        <taxon>Gammaproteobacteria</taxon>
        <taxon>Pseudomonadales</taxon>
        <taxon>Pseudomonadaceae</taxon>
        <taxon>Ectopseudomonas</taxon>
    </lineage>
</organism>